<name>A0ABZ2N3Z3_9BACI</name>
<evidence type="ECO:0000256" key="2">
    <source>
        <dbReference type="ARBA" id="ARBA00012962"/>
    </source>
</evidence>
<sequence length="280" mass="30565">MKKLFGVIGDPIAHSMSPVMHNSAFAALGVDGYYHPFHIKPDDLADAIKGMKAIGVEGFNVTIPHKTAIIPLLDKVDPLAKAIGAVNTVVRENHQWVGYNTDGLGYVRALREEYPGTLEDQHVLVIGAGGAARAIFYTLASEGVKRITIANRTPEKAKVMVENCPYLVEGTVLSLTEAEETLGTYDVIIQTTSIGMAPQTEEIPIALHSLKSMAFVSDIIYNPLETKLLKEAKKQGAYTQNGLKMFVYQGALAFEKWTGFFPDVQKMEKIVLQQLGGKTC</sequence>
<dbReference type="InterPro" id="IPR013708">
    <property type="entry name" value="Shikimate_DH-bd_N"/>
</dbReference>
<comment type="pathway">
    <text evidence="1 8">Metabolic intermediate biosynthesis; chorismate biosynthesis; chorismate from D-erythrose 4-phosphate and phosphoenolpyruvate: step 4/7.</text>
</comment>
<dbReference type="InterPro" id="IPR022893">
    <property type="entry name" value="Shikimate_DH_fam"/>
</dbReference>
<keyword evidence="13" id="KW-1185">Reference proteome</keyword>
<dbReference type="NCBIfam" id="NF001314">
    <property type="entry name" value="PRK00258.2-2"/>
    <property type="match status" value="1"/>
</dbReference>
<evidence type="ECO:0000259" key="10">
    <source>
        <dbReference type="Pfam" id="PF08501"/>
    </source>
</evidence>
<dbReference type="InterPro" id="IPR011342">
    <property type="entry name" value="Shikimate_DH"/>
</dbReference>
<accession>A0ABZ2N3Z3</accession>
<evidence type="ECO:0000313" key="12">
    <source>
        <dbReference type="EMBL" id="WXB92105.1"/>
    </source>
</evidence>
<dbReference type="Pfam" id="PF08501">
    <property type="entry name" value="Shikimate_dh_N"/>
    <property type="match status" value="1"/>
</dbReference>
<feature type="domain" description="Quinate/shikimate 5-dehydrogenase/glutamyl-tRNA reductase" evidence="9">
    <location>
        <begin position="116"/>
        <end position="193"/>
    </location>
</feature>
<proteinExistence type="inferred from homology"/>
<keyword evidence="5 8" id="KW-0560">Oxidoreductase</keyword>
<comment type="similarity">
    <text evidence="8">Belongs to the shikimate dehydrogenase family.</text>
</comment>
<keyword evidence="3 8" id="KW-0028">Amino-acid biosynthesis</keyword>
<reference evidence="12 13" key="1">
    <citation type="submission" date="2024-02" db="EMBL/GenBank/DDBJ databases">
        <title>Seven novel Bacillus-like species.</title>
        <authorList>
            <person name="Liu G."/>
        </authorList>
    </citation>
    <scope>NUCLEOTIDE SEQUENCE [LARGE SCALE GENOMIC DNA]</scope>
    <source>
        <strain evidence="12 13">FJAT-52991</strain>
    </source>
</reference>
<feature type="binding site" evidence="8">
    <location>
        <position position="62"/>
    </location>
    <ligand>
        <name>shikimate</name>
        <dbReference type="ChEBI" id="CHEBI:36208"/>
    </ligand>
</feature>
<evidence type="ECO:0000256" key="1">
    <source>
        <dbReference type="ARBA" id="ARBA00004871"/>
    </source>
</evidence>
<evidence type="ECO:0000256" key="4">
    <source>
        <dbReference type="ARBA" id="ARBA00022857"/>
    </source>
</evidence>
<feature type="binding site" evidence="8">
    <location>
        <begin position="127"/>
        <end position="131"/>
    </location>
    <ligand>
        <name>NADP(+)</name>
        <dbReference type="ChEBI" id="CHEBI:58349"/>
    </ligand>
</feature>
<dbReference type="CDD" id="cd01065">
    <property type="entry name" value="NAD_bind_Shikimate_DH"/>
    <property type="match status" value="1"/>
</dbReference>
<comment type="function">
    <text evidence="8">Involved in the biosynthesis of the chorismate, which leads to the biosynthesis of aromatic amino acids. Catalyzes the reversible NADPH linked reduction of 3-dehydroshikimate (DHSA) to yield shikimate (SA).</text>
</comment>
<dbReference type="InterPro" id="IPR006151">
    <property type="entry name" value="Shikm_DH/Glu-tRNA_Rdtase"/>
</dbReference>
<feature type="domain" description="SDH C-terminal" evidence="11">
    <location>
        <begin position="242"/>
        <end position="272"/>
    </location>
</feature>
<feature type="active site" description="Proton acceptor" evidence="8">
    <location>
        <position position="66"/>
    </location>
</feature>
<feature type="binding site" evidence="8">
    <location>
        <begin position="151"/>
        <end position="156"/>
    </location>
    <ligand>
        <name>NADP(+)</name>
        <dbReference type="ChEBI" id="CHEBI:58349"/>
    </ligand>
</feature>
<keyword evidence="4 8" id="KW-0521">NADP</keyword>
<dbReference type="NCBIfam" id="NF001319">
    <property type="entry name" value="PRK00258.3-3"/>
    <property type="match status" value="1"/>
</dbReference>
<dbReference type="PANTHER" id="PTHR21089:SF1">
    <property type="entry name" value="BIFUNCTIONAL 3-DEHYDROQUINATE DEHYDRATASE_SHIKIMATE DEHYDROGENASE, CHLOROPLASTIC"/>
    <property type="match status" value="1"/>
</dbReference>
<dbReference type="InterPro" id="IPR036291">
    <property type="entry name" value="NAD(P)-bd_dom_sf"/>
</dbReference>
<evidence type="ECO:0000256" key="3">
    <source>
        <dbReference type="ARBA" id="ARBA00022605"/>
    </source>
</evidence>
<dbReference type="SUPFAM" id="SSF51735">
    <property type="entry name" value="NAD(P)-binding Rossmann-fold domains"/>
    <property type="match status" value="1"/>
</dbReference>
<feature type="binding site" evidence="8">
    <location>
        <position position="221"/>
    </location>
    <ligand>
        <name>shikimate</name>
        <dbReference type="ChEBI" id="CHEBI:36208"/>
    </ligand>
</feature>
<feature type="binding site" evidence="8">
    <location>
        <begin position="15"/>
        <end position="17"/>
    </location>
    <ligand>
        <name>shikimate</name>
        <dbReference type="ChEBI" id="CHEBI:36208"/>
    </ligand>
</feature>
<comment type="subunit">
    <text evidence="8">Homodimer.</text>
</comment>
<dbReference type="NCBIfam" id="TIGR00507">
    <property type="entry name" value="aroE"/>
    <property type="match status" value="1"/>
</dbReference>
<feature type="domain" description="Shikimate dehydrogenase substrate binding N-terminal" evidence="10">
    <location>
        <begin position="7"/>
        <end position="89"/>
    </location>
</feature>
<dbReference type="Pfam" id="PF18317">
    <property type="entry name" value="SDH_C"/>
    <property type="match status" value="1"/>
</dbReference>
<feature type="binding site" evidence="8">
    <location>
        <position position="102"/>
    </location>
    <ligand>
        <name>shikimate</name>
        <dbReference type="ChEBI" id="CHEBI:36208"/>
    </ligand>
</feature>
<evidence type="ECO:0000256" key="6">
    <source>
        <dbReference type="ARBA" id="ARBA00023141"/>
    </source>
</evidence>
<evidence type="ECO:0000256" key="5">
    <source>
        <dbReference type="ARBA" id="ARBA00023002"/>
    </source>
</evidence>
<evidence type="ECO:0000256" key="7">
    <source>
        <dbReference type="ARBA" id="ARBA00049442"/>
    </source>
</evidence>
<dbReference type="InterPro" id="IPR046346">
    <property type="entry name" value="Aminoacid_DH-like_N_sf"/>
</dbReference>
<dbReference type="EC" id="1.1.1.25" evidence="2 8"/>
<dbReference type="Pfam" id="PF01488">
    <property type="entry name" value="Shikimate_DH"/>
    <property type="match status" value="1"/>
</dbReference>
<organism evidence="12 13">
    <name type="scientific">Bacillus kandeliae</name>
    <dbReference type="NCBI Taxonomy" id="3129297"/>
    <lineage>
        <taxon>Bacteria</taxon>
        <taxon>Bacillati</taxon>
        <taxon>Bacillota</taxon>
        <taxon>Bacilli</taxon>
        <taxon>Bacillales</taxon>
        <taxon>Bacillaceae</taxon>
        <taxon>Bacillus</taxon>
    </lineage>
</organism>
<feature type="binding site" evidence="8">
    <location>
        <position position="87"/>
    </location>
    <ligand>
        <name>shikimate</name>
        <dbReference type="ChEBI" id="CHEBI:36208"/>
    </ligand>
</feature>
<dbReference type="HAMAP" id="MF_00222">
    <property type="entry name" value="Shikimate_DH_AroE"/>
    <property type="match status" value="1"/>
</dbReference>
<protein>
    <recommendedName>
        <fullName evidence="2 8">Shikimate dehydrogenase (NADP(+))</fullName>
        <shortName evidence="8">SDH</shortName>
        <ecNumber evidence="2 8">1.1.1.25</ecNumber>
    </recommendedName>
</protein>
<evidence type="ECO:0000256" key="8">
    <source>
        <dbReference type="HAMAP-Rule" id="MF_00222"/>
    </source>
</evidence>
<evidence type="ECO:0000313" key="13">
    <source>
        <dbReference type="Proteomes" id="UP001387364"/>
    </source>
</evidence>
<dbReference type="PANTHER" id="PTHR21089">
    <property type="entry name" value="SHIKIMATE DEHYDROGENASE"/>
    <property type="match status" value="1"/>
</dbReference>
<comment type="catalytic activity">
    <reaction evidence="7 8">
        <text>shikimate + NADP(+) = 3-dehydroshikimate + NADPH + H(+)</text>
        <dbReference type="Rhea" id="RHEA:17737"/>
        <dbReference type="ChEBI" id="CHEBI:15378"/>
        <dbReference type="ChEBI" id="CHEBI:16630"/>
        <dbReference type="ChEBI" id="CHEBI:36208"/>
        <dbReference type="ChEBI" id="CHEBI:57783"/>
        <dbReference type="ChEBI" id="CHEBI:58349"/>
        <dbReference type="EC" id="1.1.1.25"/>
    </reaction>
</comment>
<dbReference type="EMBL" id="CP147404">
    <property type="protein sequence ID" value="WXB92105.1"/>
    <property type="molecule type" value="Genomic_DNA"/>
</dbReference>
<evidence type="ECO:0000259" key="11">
    <source>
        <dbReference type="Pfam" id="PF18317"/>
    </source>
</evidence>
<dbReference type="RefSeq" id="WP_338750265.1">
    <property type="nucleotide sequence ID" value="NZ_CP147404.1"/>
</dbReference>
<dbReference type="SUPFAM" id="SSF53223">
    <property type="entry name" value="Aminoacid dehydrogenase-like, N-terminal domain"/>
    <property type="match status" value="1"/>
</dbReference>
<dbReference type="Gene3D" id="3.40.50.10860">
    <property type="entry name" value="Leucine Dehydrogenase, chain A, domain 1"/>
    <property type="match status" value="1"/>
</dbReference>
<keyword evidence="6 8" id="KW-0057">Aromatic amino acid biosynthesis</keyword>
<dbReference type="Gene3D" id="3.40.50.720">
    <property type="entry name" value="NAD(P)-binding Rossmann-like Domain"/>
    <property type="match status" value="1"/>
</dbReference>
<feature type="binding site" evidence="8">
    <location>
        <position position="219"/>
    </location>
    <ligand>
        <name>NADP(+)</name>
        <dbReference type="ChEBI" id="CHEBI:58349"/>
    </ligand>
</feature>
<dbReference type="GO" id="GO:0004764">
    <property type="term" value="F:shikimate 3-dehydrogenase (NADP+) activity"/>
    <property type="evidence" value="ECO:0007669"/>
    <property type="project" value="UniProtKB-EC"/>
</dbReference>
<comment type="caution">
    <text evidence="8">Lacks conserved residue(s) required for the propagation of feature annotation.</text>
</comment>
<gene>
    <name evidence="8 12" type="primary">aroE</name>
    <name evidence="12" type="ORF">WDJ61_12675</name>
</gene>
<feature type="binding site" evidence="8">
    <location>
        <position position="249"/>
    </location>
    <ligand>
        <name>shikimate</name>
        <dbReference type="ChEBI" id="CHEBI:36208"/>
    </ligand>
</feature>
<dbReference type="Proteomes" id="UP001387364">
    <property type="component" value="Chromosome"/>
</dbReference>
<evidence type="ECO:0000259" key="9">
    <source>
        <dbReference type="Pfam" id="PF01488"/>
    </source>
</evidence>
<feature type="binding site" evidence="8">
    <location>
        <position position="242"/>
    </location>
    <ligand>
        <name>NADP(+)</name>
        <dbReference type="ChEBI" id="CHEBI:58349"/>
    </ligand>
</feature>
<dbReference type="InterPro" id="IPR041121">
    <property type="entry name" value="SDH_C"/>
</dbReference>